<organism evidence="6 7">
    <name type="scientific">Desulfoluna butyratoxydans</name>
    <dbReference type="NCBI Taxonomy" id="231438"/>
    <lineage>
        <taxon>Bacteria</taxon>
        <taxon>Pseudomonadati</taxon>
        <taxon>Thermodesulfobacteriota</taxon>
        <taxon>Desulfobacteria</taxon>
        <taxon>Desulfobacterales</taxon>
        <taxon>Desulfolunaceae</taxon>
        <taxon>Desulfoluna</taxon>
    </lineage>
</organism>
<comment type="subcellular location">
    <subcellularLocation>
        <location evidence="1">Cell outer membrane</location>
    </subcellularLocation>
</comment>
<name>A0A4V6ILX1_9BACT</name>
<dbReference type="GO" id="GO:0009279">
    <property type="term" value="C:cell outer membrane"/>
    <property type="evidence" value="ECO:0007669"/>
    <property type="project" value="UniProtKB-SubCell"/>
</dbReference>
<evidence type="ECO:0000256" key="1">
    <source>
        <dbReference type="ARBA" id="ARBA00004442"/>
    </source>
</evidence>
<evidence type="ECO:0000256" key="3">
    <source>
        <dbReference type="ARBA" id="ARBA00022729"/>
    </source>
</evidence>
<dbReference type="PANTHER" id="PTHR38776:SF1">
    <property type="entry name" value="MLTA-INTERACTING PROTEIN-RELATED"/>
    <property type="match status" value="1"/>
</dbReference>
<dbReference type="AlphaFoldDB" id="A0A4V6ILX1"/>
<reference evidence="6 7" key="1">
    <citation type="submission" date="2019-03" db="EMBL/GenBank/DDBJ databases">
        <authorList>
            <person name="Nijsse B."/>
        </authorList>
    </citation>
    <scope>NUCLEOTIDE SEQUENCE [LARGE SCALE GENOMIC DNA]</scope>
    <source>
        <strain evidence="6">Desulfoluna butyratoxydans MSL71</strain>
    </source>
</reference>
<dbReference type="EMBL" id="CAADHO010000011">
    <property type="protein sequence ID" value="VFQ46808.1"/>
    <property type="molecule type" value="Genomic_DNA"/>
</dbReference>
<keyword evidence="5" id="KW-0998">Cell outer membrane</keyword>
<keyword evidence="4" id="KW-0472">Membrane</keyword>
<proteinExistence type="inferred from homology"/>
<evidence type="ECO:0000256" key="5">
    <source>
        <dbReference type="ARBA" id="ARBA00023237"/>
    </source>
</evidence>
<gene>
    <name evidence="6" type="ORF">MSL71_44840</name>
</gene>
<evidence type="ECO:0000313" key="7">
    <source>
        <dbReference type="Proteomes" id="UP000507962"/>
    </source>
</evidence>
<comment type="similarity">
    <text evidence="2">Belongs to the MipA/OmpV family.</text>
</comment>
<protein>
    <submittedName>
        <fullName evidence="6">Mlta-interacting mipa</fullName>
    </submittedName>
</protein>
<keyword evidence="7" id="KW-1185">Reference proteome</keyword>
<accession>A0A4V6ILX1</accession>
<dbReference type="Proteomes" id="UP000507962">
    <property type="component" value="Unassembled WGS sequence"/>
</dbReference>
<evidence type="ECO:0000256" key="4">
    <source>
        <dbReference type="ARBA" id="ARBA00023136"/>
    </source>
</evidence>
<evidence type="ECO:0000313" key="6">
    <source>
        <dbReference type="EMBL" id="VFQ46808.1"/>
    </source>
</evidence>
<evidence type="ECO:0000256" key="2">
    <source>
        <dbReference type="ARBA" id="ARBA00005722"/>
    </source>
</evidence>
<keyword evidence="3" id="KW-0732">Signal</keyword>
<dbReference type="InterPro" id="IPR010583">
    <property type="entry name" value="MipA"/>
</dbReference>
<dbReference type="Pfam" id="PF06629">
    <property type="entry name" value="MipA"/>
    <property type="match status" value="1"/>
</dbReference>
<sequence>MQEVNNYRVRGVLVCLMILLWAGGAQAFDDGRKLSIGFGGAASSRLYKDLENDKRYLPMPLIFGEDRRFFVEGIKAGVKVINMEQCRLDVFIARGINGYEASDSPYLEGMAERKEAIEAGARITYWSPVGGIKLSGSLDASDTYNGGEATLAYLMPIRTRRFTLVPSAGSTWRSGKQVDYYYGVRENEATDFRKAYKPEADVSGFVAMEFDVPLTANLNMVGGVKAEYFGDEIHNSPIVNEDYIVAGHLGVVVTLL</sequence>
<dbReference type="PANTHER" id="PTHR38776">
    <property type="entry name" value="MLTA-INTERACTING PROTEIN-RELATED"/>
    <property type="match status" value="1"/>
</dbReference>